<feature type="non-terminal residue" evidence="1">
    <location>
        <position position="1"/>
    </location>
</feature>
<dbReference type="EMBL" id="HAEE01004873">
    <property type="protein sequence ID" value="SBR24893.1"/>
    <property type="molecule type" value="Transcribed_RNA"/>
</dbReference>
<reference evidence="1" key="2">
    <citation type="submission" date="2016-06" db="EMBL/GenBank/DDBJ databases">
        <title>The genome of a short-lived fish provides insights into sex chromosome evolution and the genetic control of aging.</title>
        <authorList>
            <person name="Reichwald K."/>
            <person name="Felder M."/>
            <person name="Petzold A."/>
            <person name="Koch P."/>
            <person name="Groth M."/>
            <person name="Platzer M."/>
        </authorList>
    </citation>
    <scope>NUCLEOTIDE SEQUENCE</scope>
    <source>
        <tissue evidence="1">Brain</tissue>
    </source>
</reference>
<accession>A0A1A8JXT4</accession>
<organism evidence="1">
    <name type="scientific">Nothobranchius kuhntae</name>
    <name type="common">Beira killifish</name>
    <dbReference type="NCBI Taxonomy" id="321403"/>
    <lineage>
        <taxon>Eukaryota</taxon>
        <taxon>Metazoa</taxon>
        <taxon>Chordata</taxon>
        <taxon>Craniata</taxon>
        <taxon>Vertebrata</taxon>
        <taxon>Euteleostomi</taxon>
        <taxon>Actinopterygii</taxon>
        <taxon>Neopterygii</taxon>
        <taxon>Teleostei</taxon>
        <taxon>Neoteleostei</taxon>
        <taxon>Acanthomorphata</taxon>
        <taxon>Ovalentaria</taxon>
        <taxon>Atherinomorphae</taxon>
        <taxon>Cyprinodontiformes</taxon>
        <taxon>Nothobranchiidae</taxon>
        <taxon>Nothobranchius</taxon>
    </lineage>
</organism>
<name>A0A1A8JXT4_NOTKU</name>
<proteinExistence type="predicted"/>
<protein>
    <submittedName>
        <fullName evidence="1">Src homology 2 domain containing E</fullName>
    </submittedName>
</protein>
<evidence type="ECO:0000313" key="1">
    <source>
        <dbReference type="EMBL" id="SBR24893.1"/>
    </source>
</evidence>
<dbReference type="AlphaFoldDB" id="A0A1A8JXT4"/>
<sequence>QKMKFIKKIMKFTKNHFIPDTHSSSHALTGTKLVLMSFLIISVQNIHQRENPAAHLSRVWAHPTFQPAH</sequence>
<gene>
    <name evidence="1" type="primary">SHE</name>
</gene>
<reference evidence="1" key="1">
    <citation type="submission" date="2016-05" db="EMBL/GenBank/DDBJ databases">
        <authorList>
            <person name="Lavstsen T."/>
            <person name="Jespersen J.S."/>
        </authorList>
    </citation>
    <scope>NUCLEOTIDE SEQUENCE</scope>
    <source>
        <tissue evidence="1">Brain</tissue>
    </source>
</reference>